<dbReference type="Gene3D" id="1.20.1540.10">
    <property type="entry name" value="Rhomboid-like"/>
    <property type="match status" value="1"/>
</dbReference>
<evidence type="ECO:0000313" key="9">
    <source>
        <dbReference type="EMBL" id="MDG3007059.1"/>
    </source>
</evidence>
<keyword evidence="10" id="KW-1185">Reference proteome</keyword>
<sequence length="304" mass="34434">MRQIGELPKDADPRVLEDHLLGLGMKSRIDRRPDGWAVWIIDEDHVDRARKELEAYLAAPDDPKFRATAPTAREVRKKQARLDREFQKNYRYASNLWAAPTFRRRPVTVIVVAIAAVVFVLQHSSHAVETVLSLGYFDWRNGPPDVRPQLGLTDIWNGQVWRLVTPIFLHFSPLHVFFNCYWTMILGTGIETRRGSWKLLAMIIGSAILSNFAEYEYMERLHENPLGGKFYTFGGLSGVNYALFGYVWMMGENHPEEGIRIDSNNTVIMLGWLVLCMTGAVGNVANAAHLAGLAVGMAMGMLRF</sequence>
<keyword evidence="4 9" id="KW-0378">Hydrolase</keyword>
<feature type="transmembrane region" description="Helical" evidence="7">
    <location>
        <begin position="167"/>
        <end position="187"/>
    </location>
</feature>
<proteinExistence type="inferred from homology"/>
<dbReference type="EMBL" id="JARRAG010000002">
    <property type="protein sequence ID" value="MDG3007059.1"/>
    <property type="molecule type" value="Genomic_DNA"/>
</dbReference>
<gene>
    <name evidence="9" type="ORF">PZE19_25095</name>
</gene>
<feature type="transmembrane region" description="Helical" evidence="7">
    <location>
        <begin position="107"/>
        <end position="125"/>
    </location>
</feature>
<dbReference type="PANTHER" id="PTHR43731:SF14">
    <property type="entry name" value="PRESENILIN-ASSOCIATED RHOMBOID-LIKE PROTEIN, MITOCHONDRIAL"/>
    <property type="match status" value="1"/>
</dbReference>
<evidence type="ECO:0000256" key="1">
    <source>
        <dbReference type="ARBA" id="ARBA00004141"/>
    </source>
</evidence>
<evidence type="ECO:0000259" key="8">
    <source>
        <dbReference type="Pfam" id="PF01694"/>
    </source>
</evidence>
<comment type="caution">
    <text evidence="9">The sequence shown here is derived from an EMBL/GenBank/DDBJ whole genome shotgun (WGS) entry which is preliminary data.</text>
</comment>
<feature type="transmembrane region" description="Helical" evidence="7">
    <location>
        <begin position="270"/>
        <end position="299"/>
    </location>
</feature>
<keyword evidence="5 7" id="KW-1133">Transmembrane helix</keyword>
<dbReference type="InterPro" id="IPR038236">
    <property type="entry name" value="GlpG_N_sf"/>
</dbReference>
<dbReference type="Gene3D" id="3.30.70.2350">
    <property type="match status" value="1"/>
</dbReference>
<evidence type="ECO:0000256" key="5">
    <source>
        <dbReference type="ARBA" id="ARBA00022989"/>
    </source>
</evidence>
<evidence type="ECO:0000256" key="4">
    <source>
        <dbReference type="ARBA" id="ARBA00022801"/>
    </source>
</evidence>
<dbReference type="InterPro" id="IPR035952">
    <property type="entry name" value="Rhomboid-like_sf"/>
</dbReference>
<dbReference type="Proteomes" id="UP001216907">
    <property type="component" value="Unassembled WGS sequence"/>
</dbReference>
<dbReference type="InterPro" id="IPR050925">
    <property type="entry name" value="Rhomboid_protease_S54"/>
</dbReference>
<feature type="transmembrane region" description="Helical" evidence="7">
    <location>
        <begin position="199"/>
        <end position="218"/>
    </location>
</feature>
<dbReference type="Pfam" id="PF01694">
    <property type="entry name" value="Rhomboid"/>
    <property type="match status" value="1"/>
</dbReference>
<keyword evidence="3 7" id="KW-0812">Transmembrane</keyword>
<comment type="subcellular location">
    <subcellularLocation>
        <location evidence="1">Membrane</location>
        <topology evidence="1">Multi-pass membrane protein</topology>
    </subcellularLocation>
</comment>
<organism evidence="9 10">
    <name type="scientific">Paludisphaera mucosa</name>
    <dbReference type="NCBI Taxonomy" id="3030827"/>
    <lineage>
        <taxon>Bacteria</taxon>
        <taxon>Pseudomonadati</taxon>
        <taxon>Planctomycetota</taxon>
        <taxon>Planctomycetia</taxon>
        <taxon>Isosphaerales</taxon>
        <taxon>Isosphaeraceae</taxon>
        <taxon>Paludisphaera</taxon>
    </lineage>
</organism>
<dbReference type="GO" id="GO:0008233">
    <property type="term" value="F:peptidase activity"/>
    <property type="evidence" value="ECO:0007669"/>
    <property type="project" value="UniProtKB-KW"/>
</dbReference>
<reference evidence="9 10" key="1">
    <citation type="submission" date="2023-03" db="EMBL/GenBank/DDBJ databases">
        <title>Paludisphaera mucosa sp. nov. a novel planctomycete from northern fen.</title>
        <authorList>
            <person name="Ivanova A."/>
        </authorList>
    </citation>
    <scope>NUCLEOTIDE SEQUENCE [LARGE SCALE GENOMIC DNA]</scope>
    <source>
        <strain evidence="9 10">Pla2</strain>
    </source>
</reference>
<dbReference type="RefSeq" id="WP_277863349.1">
    <property type="nucleotide sequence ID" value="NZ_JARRAG010000002.1"/>
</dbReference>
<evidence type="ECO:0000256" key="6">
    <source>
        <dbReference type="ARBA" id="ARBA00023136"/>
    </source>
</evidence>
<evidence type="ECO:0000313" key="10">
    <source>
        <dbReference type="Proteomes" id="UP001216907"/>
    </source>
</evidence>
<keyword evidence="9" id="KW-0645">Protease</keyword>
<evidence type="ECO:0000256" key="3">
    <source>
        <dbReference type="ARBA" id="ARBA00022692"/>
    </source>
</evidence>
<dbReference type="EC" id="3.4.21.105" evidence="9"/>
<comment type="similarity">
    <text evidence="2">Belongs to the peptidase S54 family.</text>
</comment>
<feature type="domain" description="Peptidase S54 rhomboid" evidence="8">
    <location>
        <begin position="158"/>
        <end position="302"/>
    </location>
</feature>
<name>A0ABT6FHM7_9BACT</name>
<feature type="transmembrane region" description="Helical" evidence="7">
    <location>
        <begin position="230"/>
        <end position="249"/>
    </location>
</feature>
<evidence type="ECO:0000256" key="7">
    <source>
        <dbReference type="SAM" id="Phobius"/>
    </source>
</evidence>
<dbReference type="GO" id="GO:0006508">
    <property type="term" value="P:proteolysis"/>
    <property type="evidence" value="ECO:0007669"/>
    <property type="project" value="UniProtKB-KW"/>
</dbReference>
<dbReference type="InterPro" id="IPR022764">
    <property type="entry name" value="Peptidase_S54_rhomboid_dom"/>
</dbReference>
<evidence type="ECO:0000256" key="2">
    <source>
        <dbReference type="ARBA" id="ARBA00009045"/>
    </source>
</evidence>
<protein>
    <submittedName>
        <fullName evidence="9">Rhomboid family intramembrane serine protease</fullName>
        <ecNumber evidence="9">3.4.21.105</ecNumber>
    </submittedName>
</protein>
<dbReference type="PANTHER" id="PTHR43731">
    <property type="entry name" value="RHOMBOID PROTEASE"/>
    <property type="match status" value="1"/>
</dbReference>
<dbReference type="SUPFAM" id="SSF144091">
    <property type="entry name" value="Rhomboid-like"/>
    <property type="match status" value="1"/>
</dbReference>
<accession>A0ABT6FHM7</accession>
<keyword evidence="6 7" id="KW-0472">Membrane</keyword>